<gene>
    <name evidence="2" type="ORF">H9850_06965</name>
</gene>
<feature type="compositionally biased region" description="Basic and acidic residues" evidence="1">
    <location>
        <begin position="1192"/>
        <end position="1208"/>
    </location>
</feature>
<sequence>MIHALSALAIVGALLVLIVAIFFTGSRVKGPLASYLSSKSGLEVSIAAAEFSPLYPNIIKLSEVSFGHSLIGEFYLEFELGSLWSDELHINDIYINKLKLDPNDLQKIATSQFGYQKIVADAVRFHHTPLHTQYLQSLDATIRLHQVEFSHDQGLDFDSGVVSTEQASFFDRDIKGLTVEFERLPNGLDLKHFNLSMLGGIVSGYGQYLQDCSDHSLNYDTTSASDQALANKPQVSTNLVLPELNLSKIIIQESLPTAPNVNLQADTVNLTDVIFSSSSQLAASDKSTKQTDSNNNENTKPTAQSYSADTTVDTGYIMQGISGTITDLKLNEQGFSASFAGSIDSFSLPQVQTTFEHNEGKATLSTERVDFDFKGQLFEGNYALQGSLLRPEKELVLNQVELQKSKLALNKARLNYLRHGLGQYTVKLEDAKFSGLEFLSFINSLPLSIQSMSGSMSNLQLQPQHAALQPQADPELDGERFAQWHELSSHILPLSQHSSGKIQWQLTNTLYSNLLMQNIKGELEVGAENVQLKLPQVHFKESTLSAEATLERDLQKQSLLFVQAKDFESADLNSNLIDHMLTGKISLDAVLTSQRKHHDATNSDQAEASASTSTGADSKRLLNGSIVLQSPNMLVSDFGLDLINGGKQQNFTLSGTELLTAIQGSVAGINDLILRTTIKDNVAQTDGQLGLATANMRLAGELDLNSEAISGQADLISLARDSSTKVELSGSVDNMSFAINALRRGAERPGLYLPQYEASAVAKEQTDAAAVLKGLIQVEAPQDTSQEQQEPEELSLIDQALQQQEQAQEQAQNANTADTADTVNTANTDTNSTRGDAEASTANSSDETSAVTAPAPASSSESQGSADSTTTADNTEDTGDAVSTGDTSDTDSYADADSAETSEQTTGEESTTETDAAATTATTASESESTTSESAATTDGEPSEPATNDSLEPSEATTAETDYDSESTSTSLPDSSTSAQEEASVPSAENEATDTIAESTPSENESTTATEDSTGASTDLDNSTTDATAQTTETDSATTQTEEPASAEPVATDSTTDTPSSSEPESEDATVSSADEDVASETQEPAAAQSETPDQGTQSTETTSDIESDAVDADTANTDATTRDTADTADTADTTNTTTVTEPAEQTATASTEPDAPAAQTEPVGSGPAPETAATTTTESAPAESTPATEQHTADQKAAADEAQKMEDEASQFEINLLKDAFIDSLHNRENFDFTENDDELIF</sequence>
<feature type="compositionally biased region" description="Low complexity" evidence="1">
    <location>
        <begin position="848"/>
        <end position="870"/>
    </location>
</feature>
<accession>A0A9D1WDH4</accession>
<feature type="compositionally biased region" description="Polar residues" evidence="1">
    <location>
        <begin position="602"/>
        <end position="616"/>
    </location>
</feature>
<reference evidence="2" key="2">
    <citation type="submission" date="2021-04" db="EMBL/GenBank/DDBJ databases">
        <authorList>
            <person name="Gilroy R."/>
        </authorList>
    </citation>
    <scope>NUCLEOTIDE SEQUENCE</scope>
    <source>
        <strain evidence="2">USASDec5-558</strain>
    </source>
</reference>
<evidence type="ECO:0000313" key="2">
    <source>
        <dbReference type="EMBL" id="HIX57196.1"/>
    </source>
</evidence>
<proteinExistence type="predicted"/>
<name>A0A9D1WDH4_9GAMM</name>
<feature type="compositionally biased region" description="Acidic residues" evidence="1">
    <location>
        <begin position="1064"/>
        <end position="1079"/>
    </location>
</feature>
<feature type="compositionally biased region" description="Low complexity" evidence="1">
    <location>
        <begin position="1128"/>
        <end position="1150"/>
    </location>
</feature>
<organism evidence="2 3">
    <name type="scientific">Candidatus Anaerobiospirillum pullistercoris</name>
    <dbReference type="NCBI Taxonomy" id="2838452"/>
    <lineage>
        <taxon>Bacteria</taxon>
        <taxon>Pseudomonadati</taxon>
        <taxon>Pseudomonadota</taxon>
        <taxon>Gammaproteobacteria</taxon>
        <taxon>Aeromonadales</taxon>
        <taxon>Succinivibrionaceae</taxon>
        <taxon>Anaerobiospirillum</taxon>
    </lineage>
</organism>
<feature type="compositionally biased region" description="Low complexity" evidence="1">
    <location>
        <begin position="1023"/>
        <end position="1043"/>
    </location>
</feature>
<feature type="region of interest" description="Disordered" evidence="1">
    <location>
        <begin position="596"/>
        <end position="616"/>
    </location>
</feature>
<feature type="region of interest" description="Disordered" evidence="1">
    <location>
        <begin position="802"/>
        <end position="1211"/>
    </location>
</feature>
<reference evidence="2" key="1">
    <citation type="journal article" date="2021" name="PeerJ">
        <title>Extensive microbial diversity within the chicken gut microbiome revealed by metagenomics and culture.</title>
        <authorList>
            <person name="Gilroy R."/>
            <person name="Ravi A."/>
            <person name="Getino M."/>
            <person name="Pursley I."/>
            <person name="Horton D.L."/>
            <person name="Alikhan N.F."/>
            <person name="Baker D."/>
            <person name="Gharbi K."/>
            <person name="Hall N."/>
            <person name="Watson M."/>
            <person name="Adriaenssens E.M."/>
            <person name="Foster-Nyarko E."/>
            <person name="Jarju S."/>
            <person name="Secka A."/>
            <person name="Antonio M."/>
            <person name="Oren A."/>
            <person name="Chaudhuri R.R."/>
            <person name="La Ragione R."/>
            <person name="Hildebrand F."/>
            <person name="Pallen M.J."/>
        </authorList>
    </citation>
    <scope>NUCLEOTIDE SEQUENCE</scope>
    <source>
        <strain evidence="2">USASDec5-558</strain>
    </source>
</reference>
<evidence type="ECO:0000256" key="1">
    <source>
        <dbReference type="SAM" id="MobiDB-lite"/>
    </source>
</evidence>
<feature type="compositionally biased region" description="Polar residues" evidence="1">
    <location>
        <begin position="1089"/>
        <end position="1103"/>
    </location>
</feature>
<dbReference type="AlphaFoldDB" id="A0A9D1WDH4"/>
<dbReference type="EMBL" id="DXEV01000137">
    <property type="protein sequence ID" value="HIX57196.1"/>
    <property type="molecule type" value="Genomic_DNA"/>
</dbReference>
<feature type="compositionally biased region" description="Low complexity" evidence="1">
    <location>
        <begin position="1168"/>
        <end position="1190"/>
    </location>
</feature>
<dbReference type="Proteomes" id="UP000886829">
    <property type="component" value="Unassembled WGS sequence"/>
</dbReference>
<feature type="compositionally biased region" description="Low complexity" evidence="1">
    <location>
        <begin position="1051"/>
        <end position="1063"/>
    </location>
</feature>
<protein>
    <submittedName>
        <fullName evidence="2">Uncharacterized protein</fullName>
    </submittedName>
</protein>
<feature type="compositionally biased region" description="Polar residues" evidence="1">
    <location>
        <begin position="290"/>
        <end position="307"/>
    </location>
</feature>
<feature type="region of interest" description="Disordered" evidence="1">
    <location>
        <begin position="284"/>
        <end position="307"/>
    </location>
</feature>
<feature type="compositionally biased region" description="Low complexity" evidence="1">
    <location>
        <begin position="802"/>
        <end position="833"/>
    </location>
</feature>
<feature type="compositionally biased region" description="Low complexity" evidence="1">
    <location>
        <begin position="966"/>
        <end position="978"/>
    </location>
</feature>
<evidence type="ECO:0000313" key="3">
    <source>
        <dbReference type="Proteomes" id="UP000886829"/>
    </source>
</evidence>
<comment type="caution">
    <text evidence="2">The sequence shown here is derived from an EMBL/GenBank/DDBJ whole genome shotgun (WGS) entry which is preliminary data.</text>
</comment>
<feature type="compositionally biased region" description="Polar residues" evidence="1">
    <location>
        <begin position="996"/>
        <end position="1022"/>
    </location>
</feature>
<feature type="compositionally biased region" description="Acidic residues" evidence="1">
    <location>
        <begin position="888"/>
        <end position="900"/>
    </location>
</feature>
<feature type="compositionally biased region" description="Low complexity" evidence="1">
    <location>
        <begin position="901"/>
        <end position="938"/>
    </location>
</feature>